<feature type="binding site" evidence="13">
    <location>
        <position position="286"/>
    </location>
    <ligand>
        <name>iminosuccinate</name>
        <dbReference type="ChEBI" id="CHEBI:77875"/>
    </ligand>
</feature>
<organism evidence="14 15">
    <name type="scientific">Nitrospira tepida</name>
    <dbReference type="NCBI Taxonomy" id="2973512"/>
    <lineage>
        <taxon>Bacteria</taxon>
        <taxon>Pseudomonadati</taxon>
        <taxon>Nitrospirota</taxon>
        <taxon>Nitrospiria</taxon>
        <taxon>Nitrospirales</taxon>
        <taxon>Nitrospiraceae</taxon>
        <taxon>Nitrospira</taxon>
    </lineage>
</organism>
<evidence type="ECO:0000313" key="15">
    <source>
        <dbReference type="Proteomes" id="UP001179121"/>
    </source>
</evidence>
<evidence type="ECO:0000256" key="5">
    <source>
        <dbReference type="ARBA" id="ARBA00022490"/>
    </source>
</evidence>
<dbReference type="PANTHER" id="PTHR30573">
    <property type="entry name" value="QUINOLINATE SYNTHETASE A"/>
    <property type="match status" value="1"/>
</dbReference>
<evidence type="ECO:0000256" key="1">
    <source>
        <dbReference type="ARBA" id="ARBA00003791"/>
    </source>
</evidence>
<sequence>MSVQLPVLGHPVDSDIFRPTECRSISEYQSLSPDELYRRTSEAKRSLGDRVMVLGHNYQRDEVIVHADFRGDSLLLAKLAQRHADRPYVVFCGVHFMAETADILSRSRQTVILPDLAAGCSMADMAAIEQVEQCWESLGRVMPVEETVLPVVYVNSAANLKAFCGEHGGLTCTSSNARAIMEWAWARREKILFFPDEHLGRNTANKMGLPPEQMLVWDPFLPNGGHSAEALGKARLLLWKGHCSVHQMFQPSHVDYFRRQYPDATVIVHPECHETVVNKADLVGSTEFIIRTVSEAPAGTTWAVGTELNLVNRLKREQADKRVFFLSSTVCQCATMFRIDAPHLCWAMENLAEGRVVNHITVPDDEKQWARVALDRMMDLS</sequence>
<evidence type="ECO:0000256" key="4">
    <source>
        <dbReference type="ARBA" id="ARBA00022485"/>
    </source>
</evidence>
<dbReference type="GO" id="GO:0051539">
    <property type="term" value="F:4 iron, 4 sulfur cluster binding"/>
    <property type="evidence" value="ECO:0007669"/>
    <property type="project" value="UniProtKB-KW"/>
</dbReference>
<keyword evidence="8 13" id="KW-0479">Metal-binding</keyword>
<feature type="binding site" evidence="13">
    <location>
        <position position="174"/>
    </location>
    <ligand>
        <name>iminosuccinate</name>
        <dbReference type="ChEBI" id="CHEBI:77875"/>
    </ligand>
</feature>
<evidence type="ECO:0000256" key="12">
    <source>
        <dbReference type="ARBA" id="ARBA00073059"/>
    </source>
</evidence>
<dbReference type="NCBIfam" id="TIGR00550">
    <property type="entry name" value="nadA"/>
    <property type="match status" value="1"/>
</dbReference>
<reference evidence="14" key="1">
    <citation type="submission" date="2022-10" db="EMBL/GenBank/DDBJ databases">
        <authorList>
            <person name="Koch H."/>
        </authorList>
    </citation>
    <scope>NUCLEOTIDE SEQUENCE</scope>
    <source>
        <strain evidence="14">DNF</strain>
    </source>
</reference>
<evidence type="ECO:0000256" key="10">
    <source>
        <dbReference type="ARBA" id="ARBA00023014"/>
    </source>
</evidence>
<dbReference type="GO" id="GO:0046872">
    <property type="term" value="F:metal ion binding"/>
    <property type="evidence" value="ECO:0007669"/>
    <property type="project" value="UniProtKB-KW"/>
</dbReference>
<accession>A0AA86T3B1</accession>
<keyword evidence="10 13" id="KW-0411">Iron-sulfur</keyword>
<keyword evidence="5 13" id="KW-0963">Cytoplasm</keyword>
<comment type="function">
    <text evidence="1 13">Catalyzes the condensation of iminoaspartate with dihydroxyacetone phosphate to form quinolinate.</text>
</comment>
<dbReference type="SUPFAM" id="SSF142754">
    <property type="entry name" value="NadA-like"/>
    <property type="match status" value="1"/>
</dbReference>
<dbReference type="FunFam" id="3.40.50.10800:FF:000001">
    <property type="entry name" value="Quinolinate synthase A"/>
    <property type="match status" value="1"/>
</dbReference>
<feature type="binding site" evidence="13">
    <location>
        <begin position="153"/>
        <end position="155"/>
    </location>
    <ligand>
        <name>iminosuccinate</name>
        <dbReference type="ChEBI" id="CHEBI:77875"/>
    </ligand>
</feature>
<name>A0AA86T3B1_9BACT</name>
<dbReference type="NCBIfam" id="NF006883">
    <property type="entry name" value="PRK09375.2-4"/>
    <property type="match status" value="1"/>
</dbReference>
<comment type="pathway">
    <text evidence="2 13">Cofactor biosynthesis; NAD(+) biosynthesis; quinolinate from iminoaspartate: step 1/1.</text>
</comment>
<keyword evidence="15" id="KW-1185">Reference proteome</keyword>
<dbReference type="InterPro" id="IPR023515">
    <property type="entry name" value="Quinolinate_synth_A_type3"/>
</dbReference>
<gene>
    <name evidence="13" type="primary">nadA</name>
    <name evidence="14" type="ORF">DNFV4_01353</name>
</gene>
<dbReference type="Pfam" id="PF02445">
    <property type="entry name" value="NadA"/>
    <property type="match status" value="1"/>
</dbReference>
<dbReference type="PANTHER" id="PTHR30573:SF0">
    <property type="entry name" value="QUINOLINATE SYNTHASE, CHLOROPLASTIC"/>
    <property type="match status" value="1"/>
</dbReference>
<evidence type="ECO:0000256" key="13">
    <source>
        <dbReference type="HAMAP-Rule" id="MF_00569"/>
    </source>
</evidence>
<feature type="binding site" evidence="13">
    <location>
        <begin position="269"/>
        <end position="271"/>
    </location>
    <ligand>
        <name>iminosuccinate</name>
        <dbReference type="ChEBI" id="CHEBI:77875"/>
    </ligand>
</feature>
<dbReference type="HAMAP" id="MF_00569">
    <property type="entry name" value="NadA_type3"/>
    <property type="match status" value="1"/>
</dbReference>
<evidence type="ECO:0000256" key="8">
    <source>
        <dbReference type="ARBA" id="ARBA00022723"/>
    </source>
</evidence>
<feature type="binding site" evidence="13">
    <location>
        <position position="56"/>
    </location>
    <ligand>
        <name>iminosuccinate</name>
        <dbReference type="ChEBI" id="CHEBI:77875"/>
    </ligand>
</feature>
<proteinExistence type="inferred from homology"/>
<dbReference type="KEGG" id="nti:DNFV4_01353"/>
<dbReference type="InterPro" id="IPR036094">
    <property type="entry name" value="NadA_sf"/>
</dbReference>
<dbReference type="GO" id="GO:0034628">
    <property type="term" value="P:'de novo' NAD+ biosynthetic process from L-aspartate"/>
    <property type="evidence" value="ECO:0007669"/>
    <property type="project" value="TreeGrafter"/>
</dbReference>
<evidence type="ECO:0000256" key="6">
    <source>
        <dbReference type="ARBA" id="ARBA00022642"/>
    </source>
</evidence>
<keyword evidence="6 13" id="KW-0662">Pyridine nucleotide biosynthesis</keyword>
<keyword evidence="4 13" id="KW-0004">4Fe-4S</keyword>
<feature type="binding site" evidence="13">
    <location>
        <position position="333"/>
    </location>
    <ligand>
        <name>[4Fe-4S] cluster</name>
        <dbReference type="ChEBI" id="CHEBI:49883"/>
    </ligand>
</feature>
<protein>
    <recommendedName>
        <fullName evidence="12 13">Quinolinate synthase</fullName>
        <ecNumber evidence="3 13">2.5.1.72</ecNumber>
    </recommendedName>
</protein>
<dbReference type="AlphaFoldDB" id="A0AA86T3B1"/>
<comment type="subcellular location">
    <subcellularLocation>
        <location evidence="13">Cytoplasm</location>
    </subcellularLocation>
</comment>
<dbReference type="Proteomes" id="UP001179121">
    <property type="component" value="Chromosome"/>
</dbReference>
<comment type="catalytic activity">
    <reaction evidence="11">
        <text>iminosuccinate + dihydroxyacetone phosphate = quinolinate + phosphate + 2 H2O + H(+)</text>
        <dbReference type="Rhea" id="RHEA:25888"/>
        <dbReference type="ChEBI" id="CHEBI:15377"/>
        <dbReference type="ChEBI" id="CHEBI:15378"/>
        <dbReference type="ChEBI" id="CHEBI:29959"/>
        <dbReference type="ChEBI" id="CHEBI:43474"/>
        <dbReference type="ChEBI" id="CHEBI:57642"/>
        <dbReference type="ChEBI" id="CHEBI:77875"/>
        <dbReference type="EC" id="2.5.1.72"/>
    </reaction>
    <physiologicalReaction direction="left-to-right" evidence="11">
        <dbReference type="Rhea" id="RHEA:25889"/>
    </physiologicalReaction>
</comment>
<dbReference type="GO" id="GO:0008987">
    <property type="term" value="F:quinolinate synthetase A activity"/>
    <property type="evidence" value="ECO:0007669"/>
    <property type="project" value="UniProtKB-UniRule"/>
</dbReference>
<dbReference type="EMBL" id="OX365700">
    <property type="protein sequence ID" value="CAI4030921.1"/>
    <property type="molecule type" value="Genomic_DNA"/>
</dbReference>
<keyword evidence="7 13" id="KW-0808">Transferase</keyword>
<evidence type="ECO:0000313" key="14">
    <source>
        <dbReference type="EMBL" id="CAI4030921.1"/>
    </source>
</evidence>
<dbReference type="RefSeq" id="WP_289267890.1">
    <property type="nucleotide sequence ID" value="NZ_OX365700.1"/>
</dbReference>
<feature type="binding site" evidence="13">
    <location>
        <position position="73"/>
    </location>
    <ligand>
        <name>iminosuccinate</name>
        <dbReference type="ChEBI" id="CHEBI:77875"/>
    </ligand>
</feature>
<evidence type="ECO:0000256" key="7">
    <source>
        <dbReference type="ARBA" id="ARBA00022679"/>
    </source>
</evidence>
<dbReference type="InterPro" id="IPR003473">
    <property type="entry name" value="NadA"/>
</dbReference>
<comment type="similarity">
    <text evidence="13">Belongs to the quinolinate synthase family. Type 3 subfamily.</text>
</comment>
<dbReference type="GO" id="GO:0005829">
    <property type="term" value="C:cytosol"/>
    <property type="evidence" value="ECO:0007669"/>
    <property type="project" value="TreeGrafter"/>
</dbReference>
<feature type="binding site" evidence="13">
    <location>
        <position position="243"/>
    </location>
    <ligand>
        <name>[4Fe-4S] cluster</name>
        <dbReference type="ChEBI" id="CHEBI:49883"/>
    </ligand>
</feature>
<evidence type="ECO:0000256" key="3">
    <source>
        <dbReference type="ARBA" id="ARBA00012669"/>
    </source>
</evidence>
<evidence type="ECO:0000256" key="9">
    <source>
        <dbReference type="ARBA" id="ARBA00023004"/>
    </source>
</evidence>
<keyword evidence="9 13" id="KW-0408">Iron</keyword>
<dbReference type="EC" id="2.5.1.72" evidence="3 13"/>
<dbReference type="Gene3D" id="3.40.50.10800">
    <property type="entry name" value="NadA-like"/>
    <property type="match status" value="3"/>
</dbReference>
<comment type="cofactor">
    <cofactor evidence="13">
        <name>[4Fe-4S] cluster</name>
        <dbReference type="ChEBI" id="CHEBI:49883"/>
    </cofactor>
    <text evidence="13">Binds 1 [4Fe-4S] cluster per subunit.</text>
</comment>
<evidence type="ECO:0000256" key="11">
    <source>
        <dbReference type="ARBA" id="ARBA00050125"/>
    </source>
</evidence>
<evidence type="ECO:0000256" key="2">
    <source>
        <dbReference type="ARBA" id="ARBA00005065"/>
    </source>
</evidence>
<feature type="binding site" evidence="13">
    <location>
        <position position="120"/>
    </location>
    <ligand>
        <name>[4Fe-4S] cluster</name>
        <dbReference type="ChEBI" id="CHEBI:49883"/>
    </ligand>
</feature>